<reference evidence="2 3" key="1">
    <citation type="submission" date="2016-11" db="EMBL/GenBank/DDBJ databases">
        <authorList>
            <person name="Jaros S."/>
            <person name="Januszkiewicz K."/>
            <person name="Wedrychowicz H."/>
        </authorList>
    </citation>
    <scope>NUCLEOTIDE SEQUENCE [LARGE SCALE GENOMIC DNA]</scope>
    <source>
        <strain evidence="2 3">DSM 26897</strain>
    </source>
</reference>
<protein>
    <submittedName>
        <fullName evidence="2">Uncharacterized protein</fullName>
    </submittedName>
</protein>
<name>A0A1M5AV65_9BACT</name>
<evidence type="ECO:0000313" key="3">
    <source>
        <dbReference type="Proteomes" id="UP000184368"/>
    </source>
</evidence>
<evidence type="ECO:0000256" key="1">
    <source>
        <dbReference type="SAM" id="MobiDB-lite"/>
    </source>
</evidence>
<feature type="region of interest" description="Disordered" evidence="1">
    <location>
        <begin position="1"/>
        <end position="21"/>
    </location>
</feature>
<organism evidence="2 3">
    <name type="scientific">Cnuella takakiae</name>
    <dbReference type="NCBI Taxonomy" id="1302690"/>
    <lineage>
        <taxon>Bacteria</taxon>
        <taxon>Pseudomonadati</taxon>
        <taxon>Bacteroidota</taxon>
        <taxon>Chitinophagia</taxon>
        <taxon>Chitinophagales</taxon>
        <taxon>Chitinophagaceae</taxon>
        <taxon>Cnuella</taxon>
    </lineage>
</organism>
<accession>A0A1M5AV65</accession>
<evidence type="ECO:0000313" key="2">
    <source>
        <dbReference type="EMBL" id="SHF34151.1"/>
    </source>
</evidence>
<sequence>MGMLLQGCAGNEQAPAKEPANPPPIFADYRVWAAEGDSMATCMLQFFTDQQKRQSLLLEAPARVQLDQTELEGDSARITGTYYEYQQVLSSFGGRHTILFQSEDKVTFRDTFYFPLFTLAAELPETLAKKDLEIRLAGLPDGSRLRMVLTDTAFAGNEYNEQYLVKAGAIVLSAAHLEQMHSGPIVLYLSAEEDRPLGGKLPGNLSVTYSLTRSFLLE</sequence>
<proteinExistence type="predicted"/>
<gene>
    <name evidence="2" type="ORF">SAMN05444008_10722</name>
</gene>
<keyword evidence="3" id="KW-1185">Reference proteome</keyword>
<dbReference type="Proteomes" id="UP000184368">
    <property type="component" value="Unassembled WGS sequence"/>
</dbReference>
<dbReference type="AlphaFoldDB" id="A0A1M5AV65"/>
<dbReference type="STRING" id="1302690.BUE76_16105"/>
<dbReference type="EMBL" id="FQUO01000007">
    <property type="protein sequence ID" value="SHF34151.1"/>
    <property type="molecule type" value="Genomic_DNA"/>
</dbReference>